<accession>A0AAN7GJ40</accession>
<dbReference type="InterPro" id="IPR012921">
    <property type="entry name" value="SPOC_C"/>
</dbReference>
<dbReference type="GO" id="GO:0043130">
    <property type="term" value="F:ubiquitin binding"/>
    <property type="evidence" value="ECO:0007669"/>
    <property type="project" value="TreeGrafter"/>
</dbReference>
<dbReference type="SUPFAM" id="SSF54928">
    <property type="entry name" value="RNA-binding domain, RBD"/>
    <property type="match status" value="1"/>
</dbReference>
<dbReference type="CDD" id="cd21546">
    <property type="entry name" value="SPOC_FPA-like"/>
    <property type="match status" value="1"/>
</dbReference>
<dbReference type="EMBL" id="JAXIOK010000023">
    <property type="protein sequence ID" value="KAK4742624.1"/>
    <property type="molecule type" value="Genomic_DNA"/>
</dbReference>
<feature type="compositionally biased region" description="Pro residues" evidence="2">
    <location>
        <begin position="1093"/>
        <end position="1124"/>
    </location>
</feature>
<dbReference type="InterPro" id="IPR052586">
    <property type="entry name" value="ASCC2"/>
</dbReference>
<dbReference type="InterPro" id="IPR012677">
    <property type="entry name" value="Nucleotide-bd_a/b_plait_sf"/>
</dbReference>
<feature type="compositionally biased region" description="Polar residues" evidence="2">
    <location>
        <begin position="570"/>
        <end position="581"/>
    </location>
</feature>
<feature type="compositionally biased region" description="Polar residues" evidence="2">
    <location>
        <begin position="1046"/>
        <end position="1059"/>
    </location>
</feature>
<evidence type="ECO:0000256" key="2">
    <source>
        <dbReference type="SAM" id="MobiDB-lite"/>
    </source>
</evidence>
<feature type="compositionally biased region" description="Low complexity" evidence="2">
    <location>
        <begin position="935"/>
        <end position="953"/>
    </location>
</feature>
<keyword evidence="5" id="KW-1185">Reference proteome</keyword>
<proteinExistence type="predicted"/>
<evidence type="ECO:0000313" key="5">
    <source>
        <dbReference type="Proteomes" id="UP001345219"/>
    </source>
</evidence>
<feature type="region of interest" description="Disordered" evidence="2">
    <location>
        <begin position="449"/>
        <end position="475"/>
    </location>
</feature>
<dbReference type="InterPro" id="IPR035979">
    <property type="entry name" value="RBD_domain_sf"/>
</dbReference>
<evidence type="ECO:0000256" key="1">
    <source>
        <dbReference type="PROSITE-ProRule" id="PRU00176"/>
    </source>
</evidence>
<sequence length="1287" mass="141925">MSPQKQHLHFSTVRGCIHRRSGRSPFRGGFGIPSGKQREFSDSMVSSDQPLKKRKLYEFPSESPGRAPTPDSAAPAMPEPVAPLPVSPQTPSREEIKAKRKNREEIRLVYESYKKLRSCISQREGRPLPELVDVYLSLITASQGCMSVQCIVADLLPQYAPYCTSALEAAATALVNMHNWNLAIINRGEDVDGVAFETAKACIIGLVDICCAASSETPTSPVIQGIRSAVFLNVLTFFVSSFGGRNIFQIVDKELTKLPDNDVNYSHLKLKLADEDEFPVTKLAKFRAITILRIFFACPKSMLAACFELLNSSVAEGLQNDGQYFLSQVLRRLNSDILSIISDCSNDKDQSCMAPSTDKEHNQQHLTDGSHVSIPTTSLLQLAIDRDLSLRSWIINRCNKLKKFSPSRCAPEILSMLKGCIESFSEGTNWEDTQVQCDEDDSDIVNSSNRHNWAPGMSRQCSLLGEPSGKEEDLRPYEGMQNEEFTGTYGQYLNSRSSADHSSKINTDRNGGTSRLMDFEPSEHGDFPSNKSSTSRDGQQSYSPIPKKSDLRSNSFEGRDRFGHGDKSHIPNTDSGQSLRSTIGSANNAVASPRHNLAVPYGSPNQIFWLPDGDPAAMDIVSASRQLWLGCLTPDVSEAHVRYQFDRFGPTDHFFFYPRRGFALVEFRSIMDSIRARDYVRRHFPWRIKFLDIGLGAMGAVNGVAVGYSSFVYIGNISSQWMRDEFLSESRKVLYKGPNMVTDLTNEGALLLEYQTSEEAATVMMHLRQYRKETSNRLHMDPSRSNAVPHGVDSPHSQLIAHSPAESTRTRMSQLSSLFSQLRSKHNISQSFSYFDNHNGGTANSREEITSTTLWIYFPNSNTPYLLEDEIMTICRLAIGNVGTILRLTRANMPSGSGWLVECNSVDTAATAFRNLRGCPGTFLQVELSPGGQQPVPTVSSNPDSSSSSLVSPRLKADSTPVPGLLTSQASWTSASTDSIIVDNMPKGTSMVSSASAVTPSISCMPMAPQGPNLPPHQGQPSPFTQPTYFPPSNPWDPRGSGHQLPLNSVQSGPIPNNFQTAPISAAPFLPVIPTAQLTGNTTKPEKTLISPEMPPSSPPKPQAKPPSHPPPPSSPPPPLPPLPATESSYRETSSPSLQYQWQGTLCKSGVHYCIIRAYRVDSDICKYSTGLSEPVEWPVKLDMTKRTDFRHVKTAFTSTPPHRREVCRMVPASTADRKGFGDFISYLKQRECAGVIKIPPMSSIWARLLFMLPYSEEVCSMLSIPHDSSDAIIALVLPKDTHIEGV</sequence>
<feature type="compositionally biased region" description="Polar residues" evidence="2">
    <location>
        <begin position="529"/>
        <end position="543"/>
    </location>
</feature>
<dbReference type="PANTHER" id="PTHR21494:SF2">
    <property type="entry name" value="NUCLEIC ACID BINDING PROTEIN"/>
    <property type="match status" value="1"/>
</dbReference>
<comment type="caution">
    <text evidence="4">The sequence shown here is derived from an EMBL/GenBank/DDBJ whole genome shotgun (WGS) entry which is preliminary data.</text>
</comment>
<feature type="compositionally biased region" description="Basic and acidic residues" evidence="2">
    <location>
        <begin position="517"/>
        <end position="526"/>
    </location>
</feature>
<feature type="domain" description="RRM" evidence="3">
    <location>
        <begin position="625"/>
        <end position="719"/>
    </location>
</feature>
<protein>
    <recommendedName>
        <fullName evidence="3">RRM domain-containing protein</fullName>
    </recommendedName>
</protein>
<dbReference type="Gene3D" id="3.30.70.330">
    <property type="match status" value="1"/>
</dbReference>
<gene>
    <name evidence="4" type="ORF">SAY87_000625</name>
</gene>
<dbReference type="InterPro" id="IPR000504">
    <property type="entry name" value="RRM_dom"/>
</dbReference>
<dbReference type="GO" id="GO:0003723">
    <property type="term" value="F:RNA binding"/>
    <property type="evidence" value="ECO:0007669"/>
    <property type="project" value="UniProtKB-UniRule"/>
</dbReference>
<feature type="region of interest" description="Disordered" evidence="2">
    <location>
        <begin position="492"/>
        <end position="581"/>
    </location>
</feature>
<feature type="compositionally biased region" description="Basic and acidic residues" evidence="2">
    <location>
        <begin position="547"/>
        <end position="569"/>
    </location>
</feature>
<feature type="region of interest" description="Disordered" evidence="2">
    <location>
        <begin position="775"/>
        <end position="796"/>
    </location>
</feature>
<feature type="region of interest" description="Disordered" evidence="2">
    <location>
        <begin position="928"/>
        <end position="963"/>
    </location>
</feature>
<reference evidence="4 5" key="1">
    <citation type="journal article" date="2023" name="Hortic Res">
        <title>Pangenome of water caltrop reveals structural variations and asymmetric subgenome divergence after allopolyploidization.</title>
        <authorList>
            <person name="Zhang X."/>
            <person name="Chen Y."/>
            <person name="Wang L."/>
            <person name="Yuan Y."/>
            <person name="Fang M."/>
            <person name="Shi L."/>
            <person name="Lu R."/>
            <person name="Comes H.P."/>
            <person name="Ma Y."/>
            <person name="Chen Y."/>
            <person name="Huang G."/>
            <person name="Zhou Y."/>
            <person name="Zheng Z."/>
            <person name="Qiu Y."/>
        </authorList>
    </citation>
    <scope>NUCLEOTIDE SEQUENCE [LARGE SCALE GENOMIC DNA]</scope>
    <source>
        <tissue evidence="4">Roots</tissue>
    </source>
</reference>
<evidence type="ECO:0000313" key="4">
    <source>
        <dbReference type="EMBL" id="KAK4742624.1"/>
    </source>
</evidence>
<dbReference type="PANTHER" id="PTHR21494">
    <property type="entry name" value="ACTIVATING SIGNAL COINTEGRATOR 1 COMPLEX SUBUNIT 2 ASC-1 COMPLEX SUBUNIT P100"/>
    <property type="match status" value="1"/>
</dbReference>
<organism evidence="4 5">
    <name type="scientific">Trapa incisa</name>
    <dbReference type="NCBI Taxonomy" id="236973"/>
    <lineage>
        <taxon>Eukaryota</taxon>
        <taxon>Viridiplantae</taxon>
        <taxon>Streptophyta</taxon>
        <taxon>Embryophyta</taxon>
        <taxon>Tracheophyta</taxon>
        <taxon>Spermatophyta</taxon>
        <taxon>Magnoliopsida</taxon>
        <taxon>eudicotyledons</taxon>
        <taxon>Gunneridae</taxon>
        <taxon>Pentapetalae</taxon>
        <taxon>rosids</taxon>
        <taxon>malvids</taxon>
        <taxon>Myrtales</taxon>
        <taxon>Lythraceae</taxon>
        <taxon>Trapa</taxon>
    </lineage>
</organism>
<feature type="compositionally biased region" description="Basic and acidic residues" evidence="2">
    <location>
        <begin position="498"/>
        <end position="507"/>
    </location>
</feature>
<feature type="region of interest" description="Disordered" evidence="2">
    <location>
        <begin position="1077"/>
        <end position="1135"/>
    </location>
</feature>
<feature type="compositionally biased region" description="Pro residues" evidence="2">
    <location>
        <begin position="77"/>
        <end position="88"/>
    </location>
</feature>
<keyword evidence="1" id="KW-0694">RNA-binding</keyword>
<dbReference type="Pfam" id="PF07744">
    <property type="entry name" value="SPOC"/>
    <property type="match status" value="1"/>
</dbReference>
<feature type="region of interest" description="Disordered" evidence="2">
    <location>
        <begin position="1012"/>
        <end position="1059"/>
    </location>
</feature>
<evidence type="ECO:0000259" key="3">
    <source>
        <dbReference type="PROSITE" id="PS50102"/>
    </source>
</evidence>
<dbReference type="Proteomes" id="UP001345219">
    <property type="component" value="Chromosome 1"/>
</dbReference>
<name>A0AAN7GJ40_9MYRT</name>
<dbReference type="PROSITE" id="PS50102">
    <property type="entry name" value="RRM"/>
    <property type="match status" value="1"/>
</dbReference>
<feature type="region of interest" description="Disordered" evidence="2">
    <location>
        <begin position="1"/>
        <end position="99"/>
    </location>
</feature>
<feature type="compositionally biased region" description="Polar residues" evidence="2">
    <location>
        <begin position="1019"/>
        <end position="1028"/>
    </location>
</feature>